<dbReference type="Gene3D" id="2.160.20.10">
    <property type="entry name" value="Single-stranded right-handed beta-helix, Pectin lyase-like"/>
    <property type="match status" value="1"/>
</dbReference>
<comment type="pathway">
    <text evidence="2 11">Glycan metabolism; pectin degradation; 2-dehydro-3-deoxy-D-gluconate from pectin: step 1/5.</text>
</comment>
<dbReference type="EC" id="3.1.1.11" evidence="4 11"/>
<dbReference type="GO" id="GO:0005576">
    <property type="term" value="C:extracellular region"/>
    <property type="evidence" value="ECO:0007669"/>
    <property type="project" value="UniProtKB-SubCell"/>
</dbReference>
<name>A0A8H6RUP4_9PEZI</name>
<dbReference type="PANTHER" id="PTHR31321">
    <property type="entry name" value="ACYL-COA THIOESTER HYDROLASE YBHC-RELATED"/>
    <property type="match status" value="1"/>
</dbReference>
<dbReference type="InterPro" id="IPR012334">
    <property type="entry name" value="Pectin_lyas_fold"/>
</dbReference>
<dbReference type="GO" id="GO:0045490">
    <property type="term" value="P:pectin catabolic process"/>
    <property type="evidence" value="ECO:0007669"/>
    <property type="project" value="UniProtKB-UniRule"/>
</dbReference>
<dbReference type="AlphaFoldDB" id="A0A8H6RUP4"/>
<sequence>MKTILILSSLLSIAAAVGRTTAPSGALVVGDDGDYSTIQDAVDALSTSSSEEQIIFIQPGTYKEQVFIDSLSGPLTIYGSTSDTSSYSSNEVIITAGESQETQSNNDLTATLRVHTSDFKLYNVDVVNSYGEGSQALALSAYAENQGYYACSFTGYQDTILAEIGAQIYASCYIEGATDFIFGEEGQAWFEQCDIGVLEASKGYITASGRDSSSSASYYVINNSTVATASGNTVPSGAYYLGRPWREYARVAFQDTALSDVVNSAGWAIWNTGDERTDNAEFGEYDNTGEGSEGTRADFATELGEPVAIADVLGSGYASAAYFDADYVG</sequence>
<dbReference type="GO" id="GO:0030599">
    <property type="term" value="F:pectinesterase activity"/>
    <property type="evidence" value="ECO:0007669"/>
    <property type="project" value="UniProtKB-UniRule"/>
</dbReference>
<dbReference type="PANTHER" id="PTHR31321:SF127">
    <property type="entry name" value="PECTINESTERASE"/>
    <property type="match status" value="1"/>
</dbReference>
<keyword evidence="7 11" id="KW-0378">Hydrolase</keyword>
<dbReference type="OrthoDB" id="2019149at2759"/>
<dbReference type="PROSITE" id="PS00503">
    <property type="entry name" value="PECTINESTERASE_2"/>
    <property type="match status" value="1"/>
</dbReference>
<dbReference type="GO" id="GO:0042545">
    <property type="term" value="P:cell wall modification"/>
    <property type="evidence" value="ECO:0007669"/>
    <property type="project" value="UniProtKB-UniRule"/>
</dbReference>
<dbReference type="Pfam" id="PF01095">
    <property type="entry name" value="Pectinesterase"/>
    <property type="match status" value="1"/>
</dbReference>
<evidence type="ECO:0000256" key="2">
    <source>
        <dbReference type="ARBA" id="ARBA00005184"/>
    </source>
</evidence>
<keyword evidence="11" id="KW-0961">Cell wall biogenesis/degradation</keyword>
<dbReference type="InterPro" id="IPR033131">
    <property type="entry name" value="Pectinesterase_Asp_AS"/>
</dbReference>
<feature type="chain" id="PRO_5034645530" description="Pectinesterase" evidence="11">
    <location>
        <begin position="17"/>
        <end position="329"/>
    </location>
</feature>
<evidence type="ECO:0000313" key="13">
    <source>
        <dbReference type="EMBL" id="KAF7197227.1"/>
    </source>
</evidence>
<evidence type="ECO:0000256" key="11">
    <source>
        <dbReference type="RuleBase" id="RU000589"/>
    </source>
</evidence>
<proteinExistence type="inferred from homology"/>
<comment type="similarity">
    <text evidence="3">Belongs to the pectinesterase family.</text>
</comment>
<accession>A0A8H6RUP4</accession>
<evidence type="ECO:0000256" key="9">
    <source>
        <dbReference type="ARBA" id="ARBA00047928"/>
    </source>
</evidence>
<evidence type="ECO:0000259" key="12">
    <source>
        <dbReference type="Pfam" id="PF01095"/>
    </source>
</evidence>
<keyword evidence="6 11" id="KW-0732">Signal</keyword>
<evidence type="ECO:0000313" key="14">
    <source>
        <dbReference type="Proteomes" id="UP000660729"/>
    </source>
</evidence>
<dbReference type="UniPathway" id="UPA00545">
    <property type="reaction ID" value="UER00823"/>
</dbReference>
<evidence type="ECO:0000256" key="1">
    <source>
        <dbReference type="ARBA" id="ARBA00004613"/>
    </source>
</evidence>
<keyword evidence="5 11" id="KW-0964">Secreted</keyword>
<feature type="active site" evidence="10">
    <location>
        <position position="179"/>
    </location>
</feature>
<dbReference type="InterPro" id="IPR011050">
    <property type="entry name" value="Pectin_lyase_fold/virulence"/>
</dbReference>
<organism evidence="13 14">
    <name type="scientific">Pseudocercospora fuligena</name>
    <dbReference type="NCBI Taxonomy" id="685502"/>
    <lineage>
        <taxon>Eukaryota</taxon>
        <taxon>Fungi</taxon>
        <taxon>Dikarya</taxon>
        <taxon>Ascomycota</taxon>
        <taxon>Pezizomycotina</taxon>
        <taxon>Dothideomycetes</taxon>
        <taxon>Dothideomycetidae</taxon>
        <taxon>Mycosphaerellales</taxon>
        <taxon>Mycosphaerellaceae</taxon>
        <taxon>Pseudocercospora</taxon>
    </lineage>
</organism>
<dbReference type="EMBL" id="JABCIY010000019">
    <property type="protein sequence ID" value="KAF7197227.1"/>
    <property type="molecule type" value="Genomic_DNA"/>
</dbReference>
<comment type="function">
    <text evidence="11">Involved in maceration and soft-rotting of plant tissue.</text>
</comment>
<dbReference type="Proteomes" id="UP000660729">
    <property type="component" value="Unassembled WGS sequence"/>
</dbReference>
<comment type="subcellular location">
    <subcellularLocation>
        <location evidence="1 11">Secreted</location>
    </subcellularLocation>
</comment>
<comment type="caution">
    <text evidence="13">The sequence shown here is derived from an EMBL/GenBank/DDBJ whole genome shotgun (WGS) entry which is preliminary data.</text>
</comment>
<dbReference type="FunFam" id="2.160.20.10:FF:000014">
    <property type="entry name" value="Pectinesterase"/>
    <property type="match status" value="1"/>
</dbReference>
<evidence type="ECO:0000256" key="5">
    <source>
        <dbReference type="ARBA" id="ARBA00022525"/>
    </source>
</evidence>
<evidence type="ECO:0000256" key="3">
    <source>
        <dbReference type="ARBA" id="ARBA00008891"/>
    </source>
</evidence>
<protein>
    <recommendedName>
        <fullName evidence="4 11">Pectinesterase</fullName>
        <ecNumber evidence="4 11">3.1.1.11</ecNumber>
    </recommendedName>
</protein>
<dbReference type="SUPFAM" id="SSF51126">
    <property type="entry name" value="Pectin lyase-like"/>
    <property type="match status" value="1"/>
</dbReference>
<keyword evidence="14" id="KW-1185">Reference proteome</keyword>
<evidence type="ECO:0000256" key="6">
    <source>
        <dbReference type="ARBA" id="ARBA00022729"/>
    </source>
</evidence>
<reference evidence="13" key="1">
    <citation type="submission" date="2020-04" db="EMBL/GenBank/DDBJ databases">
        <title>Draft genome resource of the tomato pathogen Pseudocercospora fuligena.</title>
        <authorList>
            <person name="Zaccaron A."/>
        </authorList>
    </citation>
    <scope>NUCLEOTIDE SEQUENCE</scope>
    <source>
        <strain evidence="13">PF001</strain>
    </source>
</reference>
<evidence type="ECO:0000256" key="4">
    <source>
        <dbReference type="ARBA" id="ARBA00013229"/>
    </source>
</evidence>
<comment type="catalytic activity">
    <reaction evidence="9 11">
        <text>[(1-&gt;4)-alpha-D-galacturonosyl methyl ester](n) + n H2O = [(1-&gt;4)-alpha-D-galacturonosyl](n) + n methanol + n H(+)</text>
        <dbReference type="Rhea" id="RHEA:22380"/>
        <dbReference type="Rhea" id="RHEA-COMP:14570"/>
        <dbReference type="Rhea" id="RHEA-COMP:14573"/>
        <dbReference type="ChEBI" id="CHEBI:15377"/>
        <dbReference type="ChEBI" id="CHEBI:15378"/>
        <dbReference type="ChEBI" id="CHEBI:17790"/>
        <dbReference type="ChEBI" id="CHEBI:140522"/>
        <dbReference type="ChEBI" id="CHEBI:140523"/>
        <dbReference type="EC" id="3.1.1.11"/>
    </reaction>
</comment>
<dbReference type="InterPro" id="IPR000070">
    <property type="entry name" value="Pectinesterase_cat"/>
</dbReference>
<feature type="domain" description="Pectinesterase catalytic" evidence="12">
    <location>
        <begin position="30"/>
        <end position="294"/>
    </location>
</feature>
<evidence type="ECO:0000256" key="10">
    <source>
        <dbReference type="PROSITE-ProRule" id="PRU10040"/>
    </source>
</evidence>
<feature type="signal peptide" evidence="11">
    <location>
        <begin position="1"/>
        <end position="16"/>
    </location>
</feature>
<keyword evidence="8 11" id="KW-0063">Aspartyl esterase</keyword>
<evidence type="ECO:0000256" key="7">
    <source>
        <dbReference type="ARBA" id="ARBA00022801"/>
    </source>
</evidence>
<gene>
    <name evidence="13" type="ORF">HII31_01652</name>
</gene>
<evidence type="ECO:0000256" key="8">
    <source>
        <dbReference type="ARBA" id="ARBA00023085"/>
    </source>
</evidence>